<sequence length="261" mass="28320">MLKEEAQMDWRYNLCANAANWVLLAGYVIIPGTFTSLKKSSEVQDALQTNGNPPLLVISFLFLIAGSAMLGWLWAKFSTCYPWLINKIFLPACLNAIAGLLTTAVNVSVSQAGTCSVMALTTIIVIALTFVLFGVSLMVYKFVKLKKILNDDQLEGQAQAVLRDRWHPGLRAALSQAQTALDEHTSVTLEATVTEALALSELFNGCMPPTGVEADAYAAGVPQMANQRARSGINRLCHYLTKLCLAYVTDSSQTKKILGAN</sequence>
<keyword evidence="1" id="KW-0812">Transmembrane</keyword>
<dbReference type="EMBL" id="CDHK01000006">
    <property type="protein sequence ID" value="CEJ58361.1"/>
    <property type="molecule type" value="Genomic_DNA"/>
</dbReference>
<keyword evidence="1" id="KW-0472">Membrane</keyword>
<evidence type="ECO:0000313" key="2">
    <source>
        <dbReference type="EMBL" id="CEJ58361.1"/>
    </source>
</evidence>
<feature type="transmembrane region" description="Helical" evidence="1">
    <location>
        <begin position="12"/>
        <end position="34"/>
    </location>
</feature>
<dbReference type="OrthoDB" id="3254104at2759"/>
<feature type="transmembrane region" description="Helical" evidence="1">
    <location>
        <begin position="87"/>
        <end position="105"/>
    </location>
</feature>
<feature type="transmembrane region" description="Helical" evidence="1">
    <location>
        <begin position="54"/>
        <end position="75"/>
    </location>
</feature>
<dbReference type="AlphaFoldDB" id="A0A0F7TRB1"/>
<evidence type="ECO:0000256" key="1">
    <source>
        <dbReference type="SAM" id="Phobius"/>
    </source>
</evidence>
<feature type="transmembrane region" description="Helical" evidence="1">
    <location>
        <begin position="117"/>
        <end position="140"/>
    </location>
</feature>
<evidence type="ECO:0000313" key="3">
    <source>
        <dbReference type="Proteomes" id="UP000042958"/>
    </source>
</evidence>
<gene>
    <name evidence="2" type="ORF">PMG11_07020</name>
</gene>
<dbReference type="STRING" id="104259.A0A0F7TRB1"/>
<proteinExistence type="predicted"/>
<keyword evidence="1" id="KW-1133">Transmembrane helix</keyword>
<reference evidence="3" key="1">
    <citation type="journal article" date="2015" name="Genome Announc.">
        <title>Draft genome sequence of the fungus Penicillium brasilianum MG11.</title>
        <authorList>
            <person name="Horn F."/>
            <person name="Linde J."/>
            <person name="Mattern D.J."/>
            <person name="Walther G."/>
            <person name="Guthke R."/>
            <person name="Brakhage A.A."/>
            <person name="Valiante V."/>
        </authorList>
    </citation>
    <scope>NUCLEOTIDE SEQUENCE [LARGE SCALE GENOMIC DNA]</scope>
    <source>
        <strain evidence="3">MG11</strain>
    </source>
</reference>
<keyword evidence="3" id="KW-1185">Reference proteome</keyword>
<organism evidence="2 3">
    <name type="scientific">Penicillium brasilianum</name>
    <dbReference type="NCBI Taxonomy" id="104259"/>
    <lineage>
        <taxon>Eukaryota</taxon>
        <taxon>Fungi</taxon>
        <taxon>Dikarya</taxon>
        <taxon>Ascomycota</taxon>
        <taxon>Pezizomycotina</taxon>
        <taxon>Eurotiomycetes</taxon>
        <taxon>Eurotiomycetidae</taxon>
        <taxon>Eurotiales</taxon>
        <taxon>Aspergillaceae</taxon>
        <taxon>Penicillium</taxon>
    </lineage>
</organism>
<name>A0A0F7TRB1_PENBI</name>
<dbReference type="Proteomes" id="UP000042958">
    <property type="component" value="Unassembled WGS sequence"/>
</dbReference>
<protein>
    <submittedName>
        <fullName evidence="2">Uncharacterized protein</fullName>
    </submittedName>
</protein>
<accession>A0A0F7TRB1</accession>